<reference evidence="1" key="1">
    <citation type="submission" date="2021-02" db="EMBL/GenBank/DDBJ databases">
        <authorList>
            <person name="Johnson B.J."/>
            <person name="Isenhart S.H."/>
            <person name="Brown D.K."/>
            <person name="Kleven A.S."/>
            <person name="Bohn B.R."/>
            <person name="Martinez L.A."/>
            <person name="Garcia C.A."/>
            <person name="Zack K.M."/>
            <person name="Garlena R.A."/>
            <person name="Russell D.A."/>
            <person name="Jacobs-Sera D."/>
            <person name="Hatfull G.F."/>
        </authorList>
    </citation>
    <scope>NUCLEOTIDE SEQUENCE</scope>
</reference>
<organism evidence="1 2">
    <name type="scientific">Arthrobacter phage Prairie</name>
    <dbReference type="NCBI Taxonomy" id="2816463"/>
    <lineage>
        <taxon>Viruses</taxon>
        <taxon>Duplodnaviria</taxon>
        <taxon>Heunggongvirae</taxon>
        <taxon>Uroviricota</taxon>
        <taxon>Caudoviricetes</taxon>
        <taxon>Berryhillviridae</taxon>
        <taxon>Lilmacvirus</taxon>
        <taxon>Lilmacvirus prairie</taxon>
    </lineage>
</organism>
<evidence type="ECO:0000313" key="1">
    <source>
        <dbReference type="EMBL" id="QTF82108.1"/>
    </source>
</evidence>
<evidence type="ECO:0008006" key="3">
    <source>
        <dbReference type="Google" id="ProtNLM"/>
    </source>
</evidence>
<keyword evidence="2" id="KW-1185">Reference proteome</keyword>
<sequence>MVGLRLDSDGFEPFALVLDRFRQQLENAEPAFEELATYQKTVVNARTFAQRGTPETGRWAALSPRYGAWKARVRPGAPLLVFDGDLRETMISTRAGVYEVWNKGAVVGTTIPYARYHQDGTPTMPARPILGRTAKKDSRHMAKIFQDFVIKGGS</sequence>
<dbReference type="Proteomes" id="UP000664925">
    <property type="component" value="Segment"/>
</dbReference>
<dbReference type="Pfam" id="PF05069">
    <property type="entry name" value="Phage_tail_S"/>
    <property type="match status" value="1"/>
</dbReference>
<gene>
    <name evidence="1" type="primary">11</name>
    <name evidence="1" type="ORF">SEA_PRAIRIE_11</name>
</gene>
<protein>
    <recommendedName>
        <fullName evidence="3">Minor tail protein</fullName>
    </recommendedName>
</protein>
<dbReference type="EMBL" id="MW601223">
    <property type="protein sequence ID" value="QTF82108.1"/>
    <property type="molecule type" value="Genomic_DNA"/>
</dbReference>
<proteinExistence type="predicted"/>
<name>A0A8A5LRS6_9CAUD</name>
<accession>A0A8A5LRS6</accession>
<evidence type="ECO:0000313" key="2">
    <source>
        <dbReference type="Proteomes" id="UP000664925"/>
    </source>
</evidence>
<dbReference type="InterPro" id="IPR006522">
    <property type="entry name" value="Phage_virion_morphogenesis"/>
</dbReference>